<evidence type="ECO:0000313" key="3">
    <source>
        <dbReference type="Proteomes" id="UP001158576"/>
    </source>
</evidence>
<keyword evidence="3" id="KW-1185">Reference proteome</keyword>
<keyword evidence="1" id="KW-0812">Transmembrane</keyword>
<feature type="transmembrane region" description="Helical" evidence="1">
    <location>
        <begin position="43"/>
        <end position="60"/>
    </location>
</feature>
<reference evidence="2 3" key="1">
    <citation type="submission" date="2021-04" db="EMBL/GenBank/DDBJ databases">
        <authorList>
            <person name="Bliznina A."/>
        </authorList>
    </citation>
    <scope>NUCLEOTIDE SEQUENCE [LARGE SCALE GENOMIC DNA]</scope>
</reference>
<dbReference type="EMBL" id="OU015568">
    <property type="protein sequence ID" value="CAG5083429.1"/>
    <property type="molecule type" value="Genomic_DNA"/>
</dbReference>
<organism evidence="2 3">
    <name type="scientific">Oikopleura dioica</name>
    <name type="common">Tunicate</name>
    <dbReference type="NCBI Taxonomy" id="34765"/>
    <lineage>
        <taxon>Eukaryota</taxon>
        <taxon>Metazoa</taxon>
        <taxon>Chordata</taxon>
        <taxon>Tunicata</taxon>
        <taxon>Appendicularia</taxon>
        <taxon>Copelata</taxon>
        <taxon>Oikopleuridae</taxon>
        <taxon>Oikopleura</taxon>
    </lineage>
</organism>
<dbReference type="SUPFAM" id="SSF50814">
    <property type="entry name" value="Lipocalins"/>
    <property type="match status" value="1"/>
</dbReference>
<name>A0ABN7RQ77_OIKDI</name>
<dbReference type="Proteomes" id="UP001158576">
    <property type="component" value="Chromosome PAR"/>
</dbReference>
<dbReference type="Gene3D" id="2.40.128.20">
    <property type="match status" value="1"/>
</dbReference>
<dbReference type="InterPro" id="IPR012674">
    <property type="entry name" value="Calycin"/>
</dbReference>
<evidence type="ECO:0000256" key="1">
    <source>
        <dbReference type="SAM" id="Phobius"/>
    </source>
</evidence>
<accession>A0ABN7RQ77</accession>
<keyword evidence="1" id="KW-0472">Membrane</keyword>
<gene>
    <name evidence="2" type="ORF">OKIOD_LOCUS1935</name>
</gene>
<keyword evidence="1" id="KW-1133">Transmembrane helix</keyword>
<sequence length="270" mass="31055">MNSTNERDCADPLVPVLAKDPEMVKEKIDSGNHSKTRGTIKKLLKVLALMVLITMVILVTNRNPKIEEQIKMLESRVAELESKEAYLRSDININVDYYYDEEGSGEVEITDDEDFDEFELKNSIVRKMIGTWKQVKLVNMEAYLEKEGANIVYQKLAKFFPPTMIFFENEPGKFVQAFQMKLASYYHEFPFNLDGTKISFINHEDTKCIARARDEGDQISIVAEGGRNGPLLTWLYFDEQGRIVMKTTLPDLDNITAKRVFEFVSDSTEH</sequence>
<proteinExistence type="predicted"/>
<evidence type="ECO:0000313" key="2">
    <source>
        <dbReference type="EMBL" id="CAG5083429.1"/>
    </source>
</evidence>
<protein>
    <submittedName>
        <fullName evidence="2">Oidioi.mRNA.OKI2018_I69.PAR.g10377.t1.cds</fullName>
    </submittedName>
</protein>